<dbReference type="Proteomes" id="UP000095009">
    <property type="component" value="Unassembled WGS sequence"/>
</dbReference>
<dbReference type="EMBL" id="KV454410">
    <property type="protein sequence ID" value="ODQ65253.1"/>
    <property type="molecule type" value="Genomic_DNA"/>
</dbReference>
<evidence type="ECO:0000256" key="4">
    <source>
        <dbReference type="ARBA" id="ARBA00022490"/>
    </source>
</evidence>
<keyword evidence="6" id="KW-0508">mRNA splicing</keyword>
<evidence type="ECO:0000256" key="3">
    <source>
        <dbReference type="ARBA" id="ARBA00008726"/>
    </source>
</evidence>
<dbReference type="GO" id="GO:0005634">
    <property type="term" value="C:nucleus"/>
    <property type="evidence" value="ECO:0007669"/>
    <property type="project" value="UniProtKB-SubCell"/>
</dbReference>
<dbReference type="Pfam" id="PF22782">
    <property type="entry name" value="SDE2"/>
    <property type="match status" value="1"/>
</dbReference>
<dbReference type="GO" id="GO:0008380">
    <property type="term" value="P:RNA splicing"/>
    <property type="evidence" value="ECO:0007669"/>
    <property type="project" value="UniProtKB-KW"/>
</dbReference>
<comment type="similarity">
    <text evidence="3">Belongs to the SDE2 family.</text>
</comment>
<dbReference type="STRING" id="857566.A0A1E3PIL7"/>
<dbReference type="AlphaFoldDB" id="A0A1E3PIL7"/>
<feature type="compositionally biased region" description="Acidic residues" evidence="9">
    <location>
        <begin position="207"/>
        <end position="217"/>
    </location>
</feature>
<comment type="subcellular location">
    <subcellularLocation>
        <location evidence="2">Cytoplasm</location>
    </subcellularLocation>
    <subcellularLocation>
        <location evidence="1">Nucleus</location>
    </subcellularLocation>
</comment>
<evidence type="ECO:0000256" key="5">
    <source>
        <dbReference type="ARBA" id="ARBA00022664"/>
    </source>
</evidence>
<dbReference type="InterPro" id="IPR053822">
    <property type="entry name" value="SDE2-like_dom"/>
</dbReference>
<dbReference type="GO" id="GO:0005737">
    <property type="term" value="C:cytoplasm"/>
    <property type="evidence" value="ECO:0007669"/>
    <property type="project" value="UniProtKB-SubCell"/>
</dbReference>
<evidence type="ECO:0000256" key="7">
    <source>
        <dbReference type="ARBA" id="ARBA00023242"/>
    </source>
</evidence>
<keyword evidence="8" id="KW-0131">Cell cycle</keyword>
<feature type="compositionally biased region" description="Basic and acidic residues" evidence="9">
    <location>
        <begin position="230"/>
        <end position="242"/>
    </location>
</feature>
<dbReference type="GO" id="GO:0006397">
    <property type="term" value="P:mRNA processing"/>
    <property type="evidence" value="ECO:0007669"/>
    <property type="project" value="UniProtKB-KW"/>
</dbReference>
<protein>
    <recommendedName>
        <fullName evidence="10">SDE2-like domain-containing protein</fullName>
    </recommendedName>
</protein>
<name>A0A1E3PIL7_9ASCO</name>
<reference evidence="11 12" key="1">
    <citation type="journal article" date="2016" name="Proc. Natl. Acad. Sci. U.S.A.">
        <title>Comparative genomics of biotechnologically important yeasts.</title>
        <authorList>
            <person name="Riley R."/>
            <person name="Haridas S."/>
            <person name="Wolfe K.H."/>
            <person name="Lopes M.R."/>
            <person name="Hittinger C.T."/>
            <person name="Goeker M."/>
            <person name="Salamov A.A."/>
            <person name="Wisecaver J.H."/>
            <person name="Long T.M."/>
            <person name="Calvey C.H."/>
            <person name="Aerts A.L."/>
            <person name="Barry K.W."/>
            <person name="Choi C."/>
            <person name="Clum A."/>
            <person name="Coughlan A.Y."/>
            <person name="Deshpande S."/>
            <person name="Douglass A.P."/>
            <person name="Hanson S.J."/>
            <person name="Klenk H.-P."/>
            <person name="LaButti K.M."/>
            <person name="Lapidus A."/>
            <person name="Lindquist E.A."/>
            <person name="Lipzen A.M."/>
            <person name="Meier-Kolthoff J.P."/>
            <person name="Ohm R.A."/>
            <person name="Otillar R.P."/>
            <person name="Pangilinan J.L."/>
            <person name="Peng Y."/>
            <person name="Rokas A."/>
            <person name="Rosa C.A."/>
            <person name="Scheuner C."/>
            <person name="Sibirny A.A."/>
            <person name="Slot J.C."/>
            <person name="Stielow J.B."/>
            <person name="Sun H."/>
            <person name="Kurtzman C.P."/>
            <person name="Blackwell M."/>
            <person name="Grigoriev I.V."/>
            <person name="Jeffries T.W."/>
        </authorList>
    </citation>
    <scope>NUCLEOTIDE SEQUENCE [LARGE SCALE GENOMIC DNA]</scope>
    <source>
        <strain evidence="11 12">DSM 6958</strain>
    </source>
</reference>
<evidence type="ECO:0000256" key="9">
    <source>
        <dbReference type="SAM" id="MobiDB-lite"/>
    </source>
</evidence>
<organism evidence="11 12">
    <name type="scientific">Nadsonia fulvescens var. elongata DSM 6958</name>
    <dbReference type="NCBI Taxonomy" id="857566"/>
    <lineage>
        <taxon>Eukaryota</taxon>
        <taxon>Fungi</taxon>
        <taxon>Dikarya</taxon>
        <taxon>Ascomycota</taxon>
        <taxon>Saccharomycotina</taxon>
        <taxon>Dipodascomycetes</taxon>
        <taxon>Dipodascales</taxon>
        <taxon>Dipodascales incertae sedis</taxon>
        <taxon>Nadsonia</taxon>
    </lineage>
</organism>
<evidence type="ECO:0000313" key="12">
    <source>
        <dbReference type="Proteomes" id="UP000095009"/>
    </source>
</evidence>
<evidence type="ECO:0000259" key="10">
    <source>
        <dbReference type="Pfam" id="PF22782"/>
    </source>
</evidence>
<accession>A0A1E3PIL7</accession>
<feature type="region of interest" description="Disordered" evidence="9">
    <location>
        <begin position="196"/>
        <end position="242"/>
    </location>
</feature>
<keyword evidence="5" id="KW-0507">mRNA processing</keyword>
<evidence type="ECO:0000256" key="1">
    <source>
        <dbReference type="ARBA" id="ARBA00004123"/>
    </source>
</evidence>
<feature type="domain" description="SDE2-like" evidence="10">
    <location>
        <begin position="84"/>
        <end position="192"/>
    </location>
</feature>
<dbReference type="PANTHER" id="PTHR12786:SF1">
    <property type="entry name" value="SPLICING REGULATOR SDE2"/>
    <property type="match status" value="1"/>
</dbReference>
<dbReference type="InterPro" id="IPR051421">
    <property type="entry name" value="RNA_Proc_DNA_Dmg_Regulator"/>
</dbReference>
<dbReference type="OrthoDB" id="547031at2759"/>
<evidence type="ECO:0000256" key="2">
    <source>
        <dbReference type="ARBA" id="ARBA00004496"/>
    </source>
</evidence>
<proteinExistence type="inferred from homology"/>
<keyword evidence="4" id="KW-0963">Cytoplasm</keyword>
<sequence>MISIFVQTIDGCKDLRFEVSSDTRLCDILLQVRERLPEKVADSTTVSLKSGFLLPFNDDTIASRFPGVVDVGFLDLRVNRMLCGGKGGFGSMLRAQGGRMRRKRGNRAPDDRENDQLRTLDGRRMRSIRQAKELAEYLEKAPGLVREQADKKKQKLLSIINAKSPTDNIRFGDMAYLEESENIIDEIRKSVNKAMGSNESHFQSMSEDSEEEYESMDNNECGSPSSFSSKNDDHSFKGKEKVFQNEDIKEISKSPASSLKASLPCISTSVQTKSIAPKAMGFFGDESDESDDEL</sequence>
<evidence type="ECO:0000256" key="8">
    <source>
        <dbReference type="ARBA" id="ARBA00023306"/>
    </source>
</evidence>
<keyword evidence="12" id="KW-1185">Reference proteome</keyword>
<evidence type="ECO:0000256" key="6">
    <source>
        <dbReference type="ARBA" id="ARBA00023187"/>
    </source>
</evidence>
<dbReference type="PANTHER" id="PTHR12786">
    <property type="entry name" value="SPLICING FACTOR SF3A-RELATED"/>
    <property type="match status" value="1"/>
</dbReference>
<evidence type="ECO:0000313" key="11">
    <source>
        <dbReference type="EMBL" id="ODQ65253.1"/>
    </source>
</evidence>
<keyword evidence="7" id="KW-0539">Nucleus</keyword>
<gene>
    <name evidence="11" type="ORF">NADFUDRAFT_83290</name>
</gene>